<sequence length="66" mass="7217">MLPCFGPDGARDKESRSDEKISPAAVRGRSARPLAANTDHLRCVIHVRSDVWCLRAQGERCGVVAK</sequence>
<gene>
    <name evidence="2" type="ORF">EVAR_93494_1</name>
</gene>
<name>A0A4C1TKP6_EUMVA</name>
<dbReference type="AlphaFoldDB" id="A0A4C1TKP6"/>
<feature type="region of interest" description="Disordered" evidence="1">
    <location>
        <begin position="1"/>
        <end position="26"/>
    </location>
</feature>
<evidence type="ECO:0000256" key="1">
    <source>
        <dbReference type="SAM" id="MobiDB-lite"/>
    </source>
</evidence>
<keyword evidence="3" id="KW-1185">Reference proteome</keyword>
<reference evidence="2 3" key="1">
    <citation type="journal article" date="2019" name="Commun. Biol.">
        <title>The bagworm genome reveals a unique fibroin gene that provides high tensile strength.</title>
        <authorList>
            <person name="Kono N."/>
            <person name="Nakamura H."/>
            <person name="Ohtoshi R."/>
            <person name="Tomita M."/>
            <person name="Numata K."/>
            <person name="Arakawa K."/>
        </authorList>
    </citation>
    <scope>NUCLEOTIDE SEQUENCE [LARGE SCALE GENOMIC DNA]</scope>
</reference>
<organism evidence="2 3">
    <name type="scientific">Eumeta variegata</name>
    <name type="common">Bagworm moth</name>
    <name type="synonym">Eumeta japonica</name>
    <dbReference type="NCBI Taxonomy" id="151549"/>
    <lineage>
        <taxon>Eukaryota</taxon>
        <taxon>Metazoa</taxon>
        <taxon>Ecdysozoa</taxon>
        <taxon>Arthropoda</taxon>
        <taxon>Hexapoda</taxon>
        <taxon>Insecta</taxon>
        <taxon>Pterygota</taxon>
        <taxon>Neoptera</taxon>
        <taxon>Endopterygota</taxon>
        <taxon>Lepidoptera</taxon>
        <taxon>Glossata</taxon>
        <taxon>Ditrysia</taxon>
        <taxon>Tineoidea</taxon>
        <taxon>Psychidae</taxon>
        <taxon>Oiketicinae</taxon>
        <taxon>Eumeta</taxon>
    </lineage>
</organism>
<evidence type="ECO:0000313" key="3">
    <source>
        <dbReference type="Proteomes" id="UP000299102"/>
    </source>
</evidence>
<proteinExistence type="predicted"/>
<dbReference type="EMBL" id="BGZK01000065">
    <property type="protein sequence ID" value="GBP14624.1"/>
    <property type="molecule type" value="Genomic_DNA"/>
</dbReference>
<dbReference type="Proteomes" id="UP000299102">
    <property type="component" value="Unassembled WGS sequence"/>
</dbReference>
<feature type="compositionally biased region" description="Basic and acidic residues" evidence="1">
    <location>
        <begin position="9"/>
        <end position="21"/>
    </location>
</feature>
<accession>A0A4C1TKP6</accession>
<comment type="caution">
    <text evidence="2">The sequence shown here is derived from an EMBL/GenBank/DDBJ whole genome shotgun (WGS) entry which is preliminary data.</text>
</comment>
<protein>
    <submittedName>
        <fullName evidence="2">Uncharacterized protein</fullName>
    </submittedName>
</protein>
<evidence type="ECO:0000313" key="2">
    <source>
        <dbReference type="EMBL" id="GBP14624.1"/>
    </source>
</evidence>